<dbReference type="EMBL" id="VORU01000002">
    <property type="protein sequence ID" value="TXD70419.1"/>
    <property type="molecule type" value="Genomic_DNA"/>
</dbReference>
<evidence type="ECO:0000256" key="1">
    <source>
        <dbReference type="ARBA" id="ARBA00022729"/>
    </source>
</evidence>
<organism evidence="4 5">
    <name type="scientific">Aequorivita lipolytica</name>
    <dbReference type="NCBI Taxonomy" id="153267"/>
    <lineage>
        <taxon>Bacteria</taxon>
        <taxon>Pseudomonadati</taxon>
        <taxon>Bacteroidota</taxon>
        <taxon>Flavobacteriia</taxon>
        <taxon>Flavobacteriales</taxon>
        <taxon>Flavobacteriaceae</taxon>
        <taxon>Aequorivita</taxon>
    </lineage>
</organism>
<accession>A0A5C6YSB7</accession>
<evidence type="ECO:0000313" key="4">
    <source>
        <dbReference type="EMBL" id="TXD70419.1"/>
    </source>
</evidence>
<feature type="signal peptide" evidence="2">
    <location>
        <begin position="1"/>
        <end position="18"/>
    </location>
</feature>
<proteinExistence type="predicted"/>
<reference evidence="4 5" key="1">
    <citation type="submission" date="2019-08" db="EMBL/GenBank/DDBJ databases">
        <title>Genome of Aequorivita lipolytica Y10-2 (type strain).</title>
        <authorList>
            <person name="Bowman J.P."/>
        </authorList>
    </citation>
    <scope>NUCLEOTIDE SEQUENCE [LARGE SCALE GENOMIC DNA]</scope>
    <source>
        <strain evidence="4 5">Y10-2</strain>
    </source>
</reference>
<dbReference type="Proteomes" id="UP000321945">
    <property type="component" value="Unassembled WGS sequence"/>
</dbReference>
<gene>
    <name evidence="4" type="ORF">ESV24_04445</name>
</gene>
<evidence type="ECO:0000259" key="3">
    <source>
        <dbReference type="Pfam" id="PF18962"/>
    </source>
</evidence>
<evidence type="ECO:0000256" key="2">
    <source>
        <dbReference type="SAM" id="SignalP"/>
    </source>
</evidence>
<comment type="caution">
    <text evidence="4">The sequence shown here is derived from an EMBL/GenBank/DDBJ whole genome shotgun (WGS) entry which is preliminary data.</text>
</comment>
<protein>
    <submittedName>
        <fullName evidence="4">T9SS type A sorting domain-containing protein</fullName>
    </submittedName>
</protein>
<sequence length="239" mass="27066">MKTILYILLLNMSALSFAQDPSLFENTWYLHSVIINGQSYIPPSNSEVPFIPLDFFENSSDDFVTNVCNSFSGLLIYGNQSFTIQDYALTLAFCDLQENTTFEGIYLSFFFDPTTQDPYSEPFLYSIVINGNEKTLILENINGDKAIYGDQILSSENFQNLYFAIHPNPTKNELFLTSTNTSGNLKIKIFNIEGKLLSTQTLEFEKRVSLDVSQLSSGIYFLDIEDGNGNSTIKKFIKE</sequence>
<dbReference type="NCBIfam" id="TIGR04183">
    <property type="entry name" value="Por_Secre_tail"/>
    <property type="match status" value="1"/>
</dbReference>
<keyword evidence="1 2" id="KW-0732">Signal</keyword>
<feature type="chain" id="PRO_5022889244" evidence="2">
    <location>
        <begin position="19"/>
        <end position="239"/>
    </location>
</feature>
<keyword evidence="5" id="KW-1185">Reference proteome</keyword>
<dbReference type="OrthoDB" id="1433593at2"/>
<dbReference type="InterPro" id="IPR026444">
    <property type="entry name" value="Secre_tail"/>
</dbReference>
<evidence type="ECO:0000313" key="5">
    <source>
        <dbReference type="Proteomes" id="UP000321945"/>
    </source>
</evidence>
<name>A0A5C6YSB7_9FLAO</name>
<dbReference type="RefSeq" id="WP_111815452.1">
    <property type="nucleotide sequence ID" value="NZ_CBCRZQ010000003.1"/>
</dbReference>
<dbReference type="Pfam" id="PF18962">
    <property type="entry name" value="Por_Secre_tail"/>
    <property type="match status" value="1"/>
</dbReference>
<dbReference type="AlphaFoldDB" id="A0A5C6YSB7"/>
<feature type="domain" description="Secretion system C-terminal sorting" evidence="3">
    <location>
        <begin position="165"/>
        <end position="237"/>
    </location>
</feature>